<name>A0A8X6UZW4_TRICX</name>
<accession>A0A8X6UZW4</accession>
<organism evidence="1 2">
    <name type="scientific">Trichonephila clavipes</name>
    <name type="common">Golden silk orbweaver</name>
    <name type="synonym">Nephila clavipes</name>
    <dbReference type="NCBI Taxonomy" id="2585209"/>
    <lineage>
        <taxon>Eukaryota</taxon>
        <taxon>Metazoa</taxon>
        <taxon>Ecdysozoa</taxon>
        <taxon>Arthropoda</taxon>
        <taxon>Chelicerata</taxon>
        <taxon>Arachnida</taxon>
        <taxon>Araneae</taxon>
        <taxon>Araneomorphae</taxon>
        <taxon>Entelegynae</taxon>
        <taxon>Araneoidea</taxon>
        <taxon>Nephilidae</taxon>
        <taxon>Trichonephila</taxon>
    </lineage>
</organism>
<dbReference type="AlphaFoldDB" id="A0A8X6UZW4"/>
<keyword evidence="2" id="KW-1185">Reference proteome</keyword>
<proteinExistence type="predicted"/>
<reference evidence="1" key="1">
    <citation type="submission" date="2020-08" db="EMBL/GenBank/DDBJ databases">
        <title>Multicomponent nature underlies the extraordinary mechanical properties of spider dragline silk.</title>
        <authorList>
            <person name="Kono N."/>
            <person name="Nakamura H."/>
            <person name="Mori M."/>
            <person name="Yoshida Y."/>
            <person name="Ohtoshi R."/>
            <person name="Malay A.D."/>
            <person name="Moran D.A.P."/>
            <person name="Tomita M."/>
            <person name="Numata K."/>
            <person name="Arakawa K."/>
        </authorList>
    </citation>
    <scope>NUCLEOTIDE SEQUENCE</scope>
</reference>
<gene>
    <name evidence="1" type="primary">NCL1_49595</name>
    <name evidence="1" type="ORF">TNCV_2494071</name>
</gene>
<evidence type="ECO:0000313" key="1">
    <source>
        <dbReference type="EMBL" id="GFX99226.1"/>
    </source>
</evidence>
<dbReference type="EMBL" id="BMAU01021206">
    <property type="protein sequence ID" value="GFX99226.1"/>
    <property type="molecule type" value="Genomic_DNA"/>
</dbReference>
<evidence type="ECO:0000313" key="2">
    <source>
        <dbReference type="Proteomes" id="UP000887159"/>
    </source>
</evidence>
<protein>
    <submittedName>
        <fullName evidence="1">Uncharacterized protein</fullName>
    </submittedName>
</protein>
<comment type="caution">
    <text evidence="1">The sequence shown here is derived from an EMBL/GenBank/DDBJ whole genome shotgun (WGS) entry which is preliminary data.</text>
</comment>
<sequence length="134" mass="14862">MNICTCVVPSRHGGTLNSRSAASPLVSLAEGEERWEAPDLPQDICPQNWGEAERISSVRCNHSKPSAVSAAEKAFCVTEWNPQLLCNGIFDHDLEKNLQLENLPNVMKNLKLVRGLHLSLGHLDVWEIGKKYST</sequence>
<dbReference type="Proteomes" id="UP000887159">
    <property type="component" value="Unassembled WGS sequence"/>
</dbReference>